<organism evidence="9 10">
    <name type="scientific">Cannabis sativa</name>
    <name type="common">Hemp</name>
    <name type="synonym">Marijuana</name>
    <dbReference type="NCBI Taxonomy" id="3483"/>
    <lineage>
        <taxon>Eukaryota</taxon>
        <taxon>Viridiplantae</taxon>
        <taxon>Streptophyta</taxon>
        <taxon>Embryophyta</taxon>
        <taxon>Tracheophyta</taxon>
        <taxon>Spermatophyta</taxon>
        <taxon>Magnoliopsida</taxon>
        <taxon>eudicotyledons</taxon>
        <taxon>Gunneridae</taxon>
        <taxon>Pentapetalae</taxon>
        <taxon>rosids</taxon>
        <taxon>fabids</taxon>
        <taxon>Rosales</taxon>
        <taxon>Cannabaceae</taxon>
        <taxon>Cannabis</taxon>
    </lineage>
</organism>
<dbReference type="Gene3D" id="3.10.50.10">
    <property type="match status" value="1"/>
</dbReference>
<dbReference type="Gramene" id="evm.model.08.395">
    <property type="protein sequence ID" value="cds.evm.model.08.395"/>
    <property type="gene ID" value="evm.TU.08.395"/>
</dbReference>
<dbReference type="PROSITE" id="PS51910">
    <property type="entry name" value="GH18_2"/>
    <property type="match status" value="1"/>
</dbReference>
<dbReference type="EMBL" id="UZAU01000683">
    <property type="status" value="NOT_ANNOTATED_CDS"/>
    <property type="molecule type" value="Genomic_DNA"/>
</dbReference>
<evidence type="ECO:0000256" key="2">
    <source>
        <dbReference type="ARBA" id="ARBA00022729"/>
    </source>
</evidence>
<evidence type="ECO:0000256" key="6">
    <source>
        <dbReference type="RuleBase" id="RU000489"/>
    </source>
</evidence>
<dbReference type="PANTHER" id="PTHR11177:SF396">
    <property type="entry name" value="NOD FACTOR HYDROLASE PROTEIN 1"/>
    <property type="match status" value="1"/>
</dbReference>
<evidence type="ECO:0000256" key="7">
    <source>
        <dbReference type="SAM" id="SignalP"/>
    </source>
</evidence>
<dbReference type="CDD" id="cd02879">
    <property type="entry name" value="GH18_plant_chitinase_class_V"/>
    <property type="match status" value="1"/>
</dbReference>
<evidence type="ECO:0000256" key="4">
    <source>
        <dbReference type="ARBA" id="ARBA00023180"/>
    </source>
</evidence>
<evidence type="ECO:0000256" key="1">
    <source>
        <dbReference type="ARBA" id="ARBA00008682"/>
    </source>
</evidence>
<dbReference type="SUPFAM" id="SSF54556">
    <property type="entry name" value="Chitinase insertion domain"/>
    <property type="match status" value="1"/>
</dbReference>
<dbReference type="Gene3D" id="3.20.20.80">
    <property type="entry name" value="Glycosidases"/>
    <property type="match status" value="1"/>
</dbReference>
<dbReference type="AlphaFoldDB" id="A0A803QB44"/>
<evidence type="ECO:0000259" key="8">
    <source>
        <dbReference type="PROSITE" id="PS51910"/>
    </source>
</evidence>
<dbReference type="InterPro" id="IPR011583">
    <property type="entry name" value="Chitinase_II/V-like_cat"/>
</dbReference>
<feature type="domain" description="GH18" evidence="8">
    <location>
        <begin position="38"/>
        <end position="380"/>
    </location>
</feature>
<dbReference type="EnsemblPlants" id="evm.model.08.395">
    <property type="protein sequence ID" value="cds.evm.model.08.395"/>
    <property type="gene ID" value="evm.TU.08.395"/>
</dbReference>
<reference evidence="9" key="1">
    <citation type="submission" date="2018-11" db="EMBL/GenBank/DDBJ databases">
        <authorList>
            <person name="Grassa J C."/>
        </authorList>
    </citation>
    <scope>NUCLEOTIDE SEQUENCE [LARGE SCALE GENOMIC DNA]</scope>
</reference>
<dbReference type="InterPro" id="IPR017853">
    <property type="entry name" value="GH"/>
</dbReference>
<reference evidence="9" key="2">
    <citation type="submission" date="2021-03" db="UniProtKB">
        <authorList>
            <consortium name="EnsemblPlants"/>
        </authorList>
    </citation>
    <scope>IDENTIFICATION</scope>
</reference>
<dbReference type="GO" id="GO:0004568">
    <property type="term" value="F:chitinase activity"/>
    <property type="evidence" value="ECO:0007669"/>
    <property type="project" value="TreeGrafter"/>
</dbReference>
<dbReference type="GO" id="GO:0006032">
    <property type="term" value="P:chitin catabolic process"/>
    <property type="evidence" value="ECO:0007669"/>
    <property type="project" value="TreeGrafter"/>
</dbReference>
<feature type="signal peptide" evidence="7">
    <location>
        <begin position="1"/>
        <end position="19"/>
    </location>
</feature>
<accession>A0A803QB44</accession>
<name>A0A803QB44_CANSA</name>
<protein>
    <recommendedName>
        <fullName evidence="8">GH18 domain-containing protein</fullName>
    </recommendedName>
</protein>
<evidence type="ECO:0000256" key="5">
    <source>
        <dbReference type="ARBA" id="ARBA00023295"/>
    </source>
</evidence>
<dbReference type="FunFam" id="3.10.50.10:FF:000003">
    <property type="entry name" value="Class V chitinase CHIT5b"/>
    <property type="match status" value="1"/>
</dbReference>
<evidence type="ECO:0000313" key="9">
    <source>
        <dbReference type="EnsemblPlants" id="cds.evm.model.08.395"/>
    </source>
</evidence>
<keyword evidence="4" id="KW-0325">Glycoprotein</keyword>
<dbReference type="PANTHER" id="PTHR11177">
    <property type="entry name" value="CHITINASE"/>
    <property type="match status" value="1"/>
</dbReference>
<keyword evidence="2 7" id="KW-0732">Signal</keyword>
<evidence type="ECO:0000313" key="10">
    <source>
        <dbReference type="Proteomes" id="UP000596661"/>
    </source>
</evidence>
<dbReference type="InterPro" id="IPR001579">
    <property type="entry name" value="Glyco_hydro_18_chit_AS"/>
</dbReference>
<dbReference type="Proteomes" id="UP000596661">
    <property type="component" value="Chromosome 8"/>
</dbReference>
<comment type="similarity">
    <text evidence="1">Belongs to the glycosyl hydrolase 18 family. Chitinase class V subfamily.</text>
</comment>
<dbReference type="PROSITE" id="PS01095">
    <property type="entry name" value="GH18_1"/>
    <property type="match status" value="1"/>
</dbReference>
<dbReference type="InterPro" id="IPR029070">
    <property type="entry name" value="Chitinase_insertion_sf"/>
</dbReference>
<dbReference type="GO" id="GO:0008061">
    <property type="term" value="F:chitin binding"/>
    <property type="evidence" value="ECO:0007669"/>
    <property type="project" value="InterPro"/>
</dbReference>
<dbReference type="InterPro" id="IPR050314">
    <property type="entry name" value="Glycosyl_Hydrlase_18"/>
</dbReference>
<sequence length="463" mass="50909">MAGLLNFISTLLIFVVANSLTITAVGSYHGGDRSPQMAIKGGYWPSPNDFPPSAINTSLFTHIFYAFLAPNDVTFKFQISNSTAVSLSNFTSTLRYANPPAKSLFSVGGAGASTDFALMASQASSRKVFIQSSIEVARKFGFDGVDLDWESPESPKEMMDFGLLLKEWRWAVTKEAQLTSRPPLLLTAAVYFSAQFFLSEVNHSFPVPAMRESLDWINVMCYDYHGAWSNITGPNSALFDPTSDINTIYGLNSWIRAGMPTEKMVMGLPLYGRTWKLEGPNLSKMGTIAVGPGPVDGALNFKLVTEMIEQEGATVVYDVDTVTVYSVVNSTWITFDDALTITTKIGFAQALGLRGYFFWALSFDKDDQISTQGTSIITYFITNLKVMGPLTSENKDNYCCIWSAADEGKVNKQSVETKQPGIVSAVKVLVLAYAWRGQKGRGVMAWRASEAQSVARVQMLFKR</sequence>
<keyword evidence="10" id="KW-1185">Reference proteome</keyword>
<keyword evidence="5 6" id="KW-0326">Glycosidase</keyword>
<dbReference type="GO" id="GO:0005975">
    <property type="term" value="P:carbohydrate metabolic process"/>
    <property type="evidence" value="ECO:0007669"/>
    <property type="project" value="InterPro"/>
</dbReference>
<proteinExistence type="inferred from homology"/>
<dbReference type="InterPro" id="IPR001223">
    <property type="entry name" value="Glyco_hydro18_cat"/>
</dbReference>
<dbReference type="OMA" id="NPMTYDF"/>
<dbReference type="GO" id="GO:0005576">
    <property type="term" value="C:extracellular region"/>
    <property type="evidence" value="ECO:0007669"/>
    <property type="project" value="TreeGrafter"/>
</dbReference>
<keyword evidence="3 6" id="KW-0378">Hydrolase</keyword>
<dbReference type="SUPFAM" id="SSF51445">
    <property type="entry name" value="(Trans)glycosidases"/>
    <property type="match status" value="1"/>
</dbReference>
<dbReference type="SMART" id="SM00636">
    <property type="entry name" value="Glyco_18"/>
    <property type="match status" value="1"/>
</dbReference>
<feature type="chain" id="PRO_5030815657" description="GH18 domain-containing protein" evidence="7">
    <location>
        <begin position="20"/>
        <end position="463"/>
    </location>
</feature>
<evidence type="ECO:0000256" key="3">
    <source>
        <dbReference type="ARBA" id="ARBA00022801"/>
    </source>
</evidence>
<dbReference type="Pfam" id="PF00704">
    <property type="entry name" value="Glyco_hydro_18"/>
    <property type="match status" value="1"/>
</dbReference>